<dbReference type="AlphaFoldDB" id="A0A8H7PFL9"/>
<feature type="compositionally biased region" description="Basic and acidic residues" evidence="1">
    <location>
        <begin position="181"/>
        <end position="194"/>
    </location>
</feature>
<reference evidence="2" key="1">
    <citation type="submission" date="2020-12" db="EMBL/GenBank/DDBJ databases">
        <title>Metabolic potential, ecology and presence of endohyphal bacteria is reflected in genomic diversity of Mucoromycotina.</title>
        <authorList>
            <person name="Muszewska A."/>
            <person name="Okrasinska A."/>
            <person name="Steczkiewicz K."/>
            <person name="Drgas O."/>
            <person name="Orlowska M."/>
            <person name="Perlinska-Lenart U."/>
            <person name="Aleksandrzak-Piekarczyk T."/>
            <person name="Szatraj K."/>
            <person name="Zielenkiewicz U."/>
            <person name="Pilsyk S."/>
            <person name="Malc E."/>
            <person name="Mieczkowski P."/>
            <person name="Kruszewska J.S."/>
            <person name="Biernat P."/>
            <person name="Pawlowska J."/>
        </authorList>
    </citation>
    <scope>NUCLEOTIDE SEQUENCE</scope>
    <source>
        <strain evidence="2">WA0000067209</strain>
    </source>
</reference>
<feature type="compositionally biased region" description="Low complexity" evidence="1">
    <location>
        <begin position="913"/>
        <end position="924"/>
    </location>
</feature>
<feature type="region of interest" description="Disordered" evidence="1">
    <location>
        <begin position="535"/>
        <end position="568"/>
    </location>
</feature>
<dbReference type="EMBL" id="JAEPQZ010000017">
    <property type="protein sequence ID" value="KAG2172426.1"/>
    <property type="molecule type" value="Genomic_DNA"/>
</dbReference>
<feature type="compositionally biased region" description="Low complexity" evidence="1">
    <location>
        <begin position="1156"/>
        <end position="1167"/>
    </location>
</feature>
<sequence length="1194" mass="132000">MEDNWFRRNSQNSERNQEQSIADDTDAGSSQPMRAQPDVYSDRRTGNVDVEAYGGTSPNYGYEKTSQRDKRLPNLPKTQFSGSFASFHVAPVSTSPKQPEKQYSWIEEINNTAKDENLEDPIDDNEEESFFSKVLEYFVPSSHFDENKFTEEPHSGREEDFRRQPDTAPRTHFNQTSGNQRDTELRNKMKDNVDRQPQVEVEPSEDAYDESQANFSNKIDNTSLGSQEVQRQPEHRNHESQQSSTKSIECNPSDERYDDNQRSNLLDDNSRRQSWSANQIQAAATALLGTSIRQQHASFGTLSYQHPGQSSPNWAAGMGHMAAQPDADRSILESRAYKRQRQGSRDATDVAAPSDYLSRPPMAPSALALEALNNPSAQSDWLSDDDMGLNQLYEQQREAAQQSSFGYATGPLDKGIDSKPAISAANRTHQSDQRPKETSALPKMTEGPFTCLPVIDASQNTLGICPLSIYPTQDLSGDFDAAPASKPRLHQSIQRPMNRDTRREASMDNGVPPELSRPDSWSAYMATNQLDEGSEELKAYESPGSKSVEHPRNRSSSATASPREDSMDLRAALENFRKRKRYSRQENRFKDWADGLSNGEFESLYPSSFEEKWASSAEKSMDHQDSSDSVDIPTWTSSTSYGILAPFDAQPVSMDKGARETSIPTQDHSASNLDASVESGQVNRSWPGAAVPVPPQDPYFENPLHDMIGVMAAGAGAVAGTAVGAMTYLFGDHSSSSHPPAPRLTEQIEPIKAQKESSVKEGFGANMKVSASDQKFNNEQHPRSTQTVSISDGHFVSAEDQLLAAKEQTPGLSLGHVDDDKPALLLQPNHSRSGGQHTQEANLGATAIDQQIYNSQQPLPSKPSNVAEDKVATAGDQLVAAKEQNLSLVNHPTDGDEAAVLLHPQLSQVTEQPISSHSQPISSSMNDKTLQYEGGEAGGLNQQRDNEMVEEALPAAAAAVGIGALASGQLQQNLEVNQSKVKANEAENRELEQLFDPDPDTVRQPYHPSQGQKSSLDNRRQIWEANLSSALSQAATALSIQPRTKEEKKTYENYHVVDGPYKPAEHELGHNQFDSDFENWKRTSPSETPAEQVFENQQAESKQDNNVAIANVPSNDMSQNHDQQFGGGSFTSDAAWERVSFHDPSDYMKNTSSLDQEAQTNMQQQQQHSSTKKSKNPAAWLRRKLGKKHDNESI</sequence>
<feature type="compositionally biased region" description="Polar residues" evidence="1">
    <location>
        <begin position="396"/>
        <end position="406"/>
    </location>
</feature>
<feature type="compositionally biased region" description="Basic and acidic residues" evidence="1">
    <location>
        <begin position="143"/>
        <end position="165"/>
    </location>
</feature>
<feature type="region of interest" description="Disordered" evidence="1">
    <location>
        <begin position="479"/>
        <end position="521"/>
    </location>
</feature>
<feature type="compositionally biased region" description="Polar residues" evidence="1">
    <location>
        <begin position="262"/>
        <end position="271"/>
    </location>
</feature>
<feature type="compositionally biased region" description="Basic residues" evidence="1">
    <location>
        <begin position="1170"/>
        <end position="1187"/>
    </location>
</feature>
<feature type="region of interest" description="Disordered" evidence="1">
    <location>
        <begin position="142"/>
        <end position="271"/>
    </location>
</feature>
<evidence type="ECO:0000313" key="2">
    <source>
        <dbReference type="EMBL" id="KAG2172426.1"/>
    </source>
</evidence>
<feature type="region of interest" description="Disordered" evidence="1">
    <location>
        <begin position="913"/>
        <end position="940"/>
    </location>
</feature>
<accession>A0A8H7PFL9</accession>
<feature type="compositionally biased region" description="Polar residues" evidence="1">
    <location>
        <begin position="1112"/>
        <end position="1123"/>
    </location>
</feature>
<name>A0A8H7PFL9_MORIS</name>
<feature type="region of interest" description="Disordered" evidence="1">
    <location>
        <begin position="1"/>
        <end position="79"/>
    </location>
</feature>
<feature type="region of interest" description="Disordered" evidence="1">
    <location>
        <begin position="1079"/>
        <end position="1105"/>
    </location>
</feature>
<feature type="compositionally biased region" description="Polar residues" evidence="1">
    <location>
        <begin position="211"/>
        <end position="230"/>
    </location>
</feature>
<feature type="region of interest" description="Disordered" evidence="1">
    <location>
        <begin position="396"/>
        <end position="447"/>
    </location>
</feature>
<proteinExistence type="predicted"/>
<feature type="region of interest" description="Disordered" evidence="1">
    <location>
        <begin position="1112"/>
        <end position="1131"/>
    </location>
</feature>
<protein>
    <submittedName>
        <fullName evidence="2">Uncharacterized protein</fullName>
    </submittedName>
</protein>
<keyword evidence="3" id="KW-1185">Reference proteome</keyword>
<feature type="region of interest" description="Disordered" evidence="1">
    <location>
        <begin position="991"/>
        <end position="1017"/>
    </location>
</feature>
<feature type="compositionally biased region" description="Basic and acidic residues" evidence="1">
    <location>
        <begin position="497"/>
        <end position="506"/>
    </location>
</feature>
<dbReference type="OrthoDB" id="2409840at2759"/>
<feature type="compositionally biased region" description="Polar residues" evidence="1">
    <location>
        <begin position="1082"/>
        <end position="1105"/>
    </location>
</feature>
<gene>
    <name evidence="2" type="ORF">INT43_004968</name>
</gene>
<evidence type="ECO:0000256" key="1">
    <source>
        <dbReference type="SAM" id="MobiDB-lite"/>
    </source>
</evidence>
<evidence type="ECO:0000313" key="3">
    <source>
        <dbReference type="Proteomes" id="UP000654370"/>
    </source>
</evidence>
<feature type="compositionally biased region" description="Polar residues" evidence="1">
    <location>
        <begin position="240"/>
        <end position="250"/>
    </location>
</feature>
<feature type="region of interest" description="Disordered" evidence="1">
    <location>
        <begin position="337"/>
        <end position="361"/>
    </location>
</feature>
<dbReference type="Proteomes" id="UP000654370">
    <property type="component" value="Unassembled WGS sequence"/>
</dbReference>
<comment type="caution">
    <text evidence="2">The sequence shown here is derived from an EMBL/GenBank/DDBJ whole genome shotgun (WGS) entry which is preliminary data.</text>
</comment>
<feature type="compositionally biased region" description="Polar residues" evidence="1">
    <location>
        <begin position="7"/>
        <end position="20"/>
    </location>
</feature>
<organism evidence="2 3">
    <name type="scientific">Mortierella isabellina</name>
    <name type="common">Filamentous fungus</name>
    <name type="synonym">Umbelopsis isabellina</name>
    <dbReference type="NCBI Taxonomy" id="91625"/>
    <lineage>
        <taxon>Eukaryota</taxon>
        <taxon>Fungi</taxon>
        <taxon>Fungi incertae sedis</taxon>
        <taxon>Mucoromycota</taxon>
        <taxon>Mucoromycotina</taxon>
        <taxon>Umbelopsidomycetes</taxon>
        <taxon>Umbelopsidales</taxon>
        <taxon>Umbelopsidaceae</taxon>
        <taxon>Umbelopsis</taxon>
    </lineage>
</organism>
<feature type="region of interest" description="Disordered" evidence="1">
    <location>
        <begin position="1141"/>
        <end position="1194"/>
    </location>
</feature>